<protein>
    <submittedName>
        <fullName evidence="3">YcxB-like protein</fullName>
    </submittedName>
</protein>
<accession>A0A4Q7NWY0</accession>
<comment type="caution">
    <text evidence="3">The sequence shown here is derived from an EMBL/GenBank/DDBJ whole genome shotgun (WGS) entry which is preliminary data.</text>
</comment>
<feature type="domain" description="YcxB-like C-terminal" evidence="2">
    <location>
        <begin position="101"/>
        <end position="151"/>
    </location>
</feature>
<feature type="transmembrane region" description="Helical" evidence="1">
    <location>
        <begin position="53"/>
        <end position="76"/>
    </location>
</feature>
<reference evidence="3 4" key="1">
    <citation type="submission" date="2019-02" db="EMBL/GenBank/DDBJ databases">
        <title>Genomic Encyclopedia of Type Strains, Phase IV (KMG-IV): sequencing the most valuable type-strain genomes for metagenomic binning, comparative biology and taxonomic classification.</title>
        <authorList>
            <person name="Goeker M."/>
        </authorList>
    </citation>
    <scope>NUCLEOTIDE SEQUENCE [LARGE SCALE GENOMIC DNA]</scope>
    <source>
        <strain evidence="3 4">DSM 29486</strain>
    </source>
</reference>
<evidence type="ECO:0000313" key="3">
    <source>
        <dbReference type="EMBL" id="RZS91856.1"/>
    </source>
</evidence>
<evidence type="ECO:0000313" key="4">
    <source>
        <dbReference type="Proteomes" id="UP000292927"/>
    </source>
</evidence>
<sequence>MAREIKVSVEITAKDMFRFMMYHQYTSMTGIIYIIIGMMSLGMMFYAMFNMTALYTVVMALVFFMCIIYQPIGLYLKAAQQVKNNEAFSRPITYTFRDWDIEVRQGDSHGELPWDEITKAIVTKDMLLIYNGKVRANLLPLSQLGEDRDAVLARVQEKVKNRRVRGTGKGRK</sequence>
<name>A0A4Q7NWY0_9FIRM</name>
<keyword evidence="1" id="KW-1133">Transmembrane helix</keyword>
<dbReference type="Pfam" id="PF14317">
    <property type="entry name" value="YcxB"/>
    <property type="match status" value="1"/>
</dbReference>
<dbReference type="AlphaFoldDB" id="A0A4Q7NWY0"/>
<dbReference type="Proteomes" id="UP000292927">
    <property type="component" value="Unassembled WGS sequence"/>
</dbReference>
<keyword evidence="1" id="KW-0812">Transmembrane</keyword>
<evidence type="ECO:0000256" key="1">
    <source>
        <dbReference type="SAM" id="Phobius"/>
    </source>
</evidence>
<keyword evidence="1" id="KW-0472">Membrane</keyword>
<evidence type="ECO:0000259" key="2">
    <source>
        <dbReference type="Pfam" id="PF14317"/>
    </source>
</evidence>
<gene>
    <name evidence="3" type="ORF">EV209_3289</name>
</gene>
<dbReference type="EMBL" id="SGXF01000011">
    <property type="protein sequence ID" value="RZS91856.1"/>
    <property type="molecule type" value="Genomic_DNA"/>
</dbReference>
<proteinExistence type="predicted"/>
<dbReference type="InterPro" id="IPR025588">
    <property type="entry name" value="YcxB-like_C"/>
</dbReference>
<keyword evidence="4" id="KW-1185">Reference proteome</keyword>
<feature type="transmembrane region" description="Helical" evidence="1">
    <location>
        <begin position="25"/>
        <end position="47"/>
    </location>
</feature>
<organism evidence="3 4">
    <name type="scientific">Cuneatibacter caecimuris</name>
    <dbReference type="NCBI Taxonomy" id="1796618"/>
    <lineage>
        <taxon>Bacteria</taxon>
        <taxon>Bacillati</taxon>
        <taxon>Bacillota</taxon>
        <taxon>Clostridia</taxon>
        <taxon>Lachnospirales</taxon>
        <taxon>Lachnospiraceae</taxon>
        <taxon>Cuneatibacter</taxon>
    </lineage>
</organism>